<dbReference type="Proteomes" id="UP000294321">
    <property type="component" value="Chromosome"/>
</dbReference>
<gene>
    <name evidence="1" type="ORF">ELX58_04690</name>
</gene>
<reference evidence="2" key="1">
    <citation type="submission" date="2018-12" db="EMBL/GenBank/DDBJ databases">
        <title>A new species of lactobacillus.</title>
        <authorList>
            <person name="Jian Y."/>
            <person name="Xin L."/>
            <person name="Hong Z.J."/>
            <person name="Ming L.Z."/>
            <person name="Hong X.Z."/>
        </authorList>
    </citation>
    <scope>NUCLEOTIDE SEQUENCE [LARGE SCALE GENOMIC DNA]</scope>
    <source>
        <strain evidence="2">HSLZ-75</strain>
    </source>
</reference>
<name>A0A4P6ZKV9_9LACO</name>
<protein>
    <submittedName>
        <fullName evidence="1">Uncharacterized protein</fullName>
    </submittedName>
</protein>
<keyword evidence="2" id="KW-1185">Reference proteome</keyword>
<dbReference type="AlphaFoldDB" id="A0A4P6ZKV9"/>
<evidence type="ECO:0000313" key="2">
    <source>
        <dbReference type="Proteomes" id="UP000294321"/>
    </source>
</evidence>
<sequence>MEINLKCNNGSAKLVMPKAGNDVKSPYVPAKIVVDLTNSDLQQKIAIRCVAQPKVLGSDSKDALVMSHGNFIDVMMTNTTSKLKKLGINVKINSSIIK</sequence>
<organism evidence="1 2">
    <name type="scientific">Acetilactobacillus jinshanensis</name>
    <dbReference type="NCBI Taxonomy" id="1720083"/>
    <lineage>
        <taxon>Bacteria</taxon>
        <taxon>Bacillati</taxon>
        <taxon>Bacillota</taxon>
        <taxon>Bacilli</taxon>
        <taxon>Lactobacillales</taxon>
        <taxon>Lactobacillaceae</taxon>
        <taxon>Acetilactobacillus</taxon>
    </lineage>
</organism>
<dbReference type="EMBL" id="CP034726">
    <property type="protein sequence ID" value="QBP18445.1"/>
    <property type="molecule type" value="Genomic_DNA"/>
</dbReference>
<proteinExistence type="predicted"/>
<dbReference type="KEGG" id="lji:ELX58_04690"/>
<evidence type="ECO:0000313" key="1">
    <source>
        <dbReference type="EMBL" id="QBP18445.1"/>
    </source>
</evidence>
<accession>A0A4P6ZKV9</accession>
<dbReference type="RefSeq" id="WP_133442004.1">
    <property type="nucleotide sequence ID" value="NZ_CP034726.1"/>
</dbReference>